<keyword evidence="3" id="KW-1185">Reference proteome</keyword>
<protein>
    <recommendedName>
        <fullName evidence="1">FAD/NAD(P)-binding domain-containing protein</fullName>
    </recommendedName>
</protein>
<dbReference type="Pfam" id="PF07992">
    <property type="entry name" value="Pyr_redox_2"/>
    <property type="match status" value="1"/>
</dbReference>
<dbReference type="Proteomes" id="UP001500034">
    <property type="component" value="Unassembled WGS sequence"/>
</dbReference>
<dbReference type="SUPFAM" id="SSF51905">
    <property type="entry name" value="FAD/NAD(P)-binding domain"/>
    <property type="match status" value="1"/>
</dbReference>
<dbReference type="InterPro" id="IPR023753">
    <property type="entry name" value="FAD/NAD-binding_dom"/>
</dbReference>
<evidence type="ECO:0000259" key="1">
    <source>
        <dbReference type="Pfam" id="PF07992"/>
    </source>
</evidence>
<evidence type="ECO:0000313" key="3">
    <source>
        <dbReference type="Proteomes" id="UP001500034"/>
    </source>
</evidence>
<feature type="domain" description="FAD/NAD(P)-binding" evidence="1">
    <location>
        <begin position="18"/>
        <end position="79"/>
    </location>
</feature>
<dbReference type="InterPro" id="IPR036188">
    <property type="entry name" value="FAD/NAD-bd_sf"/>
</dbReference>
<dbReference type="RefSeq" id="WP_345595562.1">
    <property type="nucleotide sequence ID" value="NZ_BAABCQ010000117.1"/>
</dbReference>
<reference evidence="3" key="1">
    <citation type="journal article" date="2019" name="Int. J. Syst. Evol. Microbiol.">
        <title>The Global Catalogue of Microorganisms (GCM) 10K type strain sequencing project: providing services to taxonomists for standard genome sequencing and annotation.</title>
        <authorList>
            <consortium name="The Broad Institute Genomics Platform"/>
            <consortium name="The Broad Institute Genome Sequencing Center for Infectious Disease"/>
            <person name="Wu L."/>
            <person name="Ma J."/>
        </authorList>
    </citation>
    <scope>NUCLEOTIDE SEQUENCE [LARGE SCALE GENOMIC DNA]</scope>
    <source>
        <strain evidence="3">JCM 17027</strain>
    </source>
</reference>
<proteinExistence type="predicted"/>
<organism evidence="2 3">
    <name type="scientific">Streptomyces marokkonensis</name>
    <dbReference type="NCBI Taxonomy" id="324855"/>
    <lineage>
        <taxon>Bacteria</taxon>
        <taxon>Bacillati</taxon>
        <taxon>Actinomycetota</taxon>
        <taxon>Actinomycetes</taxon>
        <taxon>Kitasatosporales</taxon>
        <taxon>Streptomycetaceae</taxon>
        <taxon>Streptomyces</taxon>
    </lineage>
</organism>
<evidence type="ECO:0000313" key="2">
    <source>
        <dbReference type="EMBL" id="GAA3996609.1"/>
    </source>
</evidence>
<sequence length="90" mass="10075">MDESHLWLRPVTYYVRRSIDLVRGTVAAIERGTRTVRLADGSRHDYGHLVLATGARPRRLDVPGATLRGVHTLRTARDAAPQTTWWLAGS</sequence>
<accession>A0ABP7RF72</accession>
<gene>
    <name evidence="2" type="ORF">GCM10022384_49780</name>
</gene>
<dbReference type="Gene3D" id="3.50.50.60">
    <property type="entry name" value="FAD/NAD(P)-binding domain"/>
    <property type="match status" value="2"/>
</dbReference>
<name>A0ABP7RF72_9ACTN</name>
<comment type="caution">
    <text evidence="2">The sequence shown here is derived from an EMBL/GenBank/DDBJ whole genome shotgun (WGS) entry which is preliminary data.</text>
</comment>
<dbReference type="EMBL" id="BAABCQ010000117">
    <property type="protein sequence ID" value="GAA3996609.1"/>
    <property type="molecule type" value="Genomic_DNA"/>
</dbReference>